<dbReference type="PROSITE" id="PS50815">
    <property type="entry name" value="HORMA"/>
    <property type="match status" value="1"/>
</dbReference>
<feature type="domain" description="HORMA" evidence="8">
    <location>
        <begin position="34"/>
        <end position="229"/>
    </location>
</feature>
<dbReference type="AlphaFoldDB" id="A0A8S1EQY9"/>
<reference evidence="9 10" key="1">
    <citation type="submission" date="2020-04" db="EMBL/GenBank/DDBJ databases">
        <authorList>
            <person name="Laetsch R D."/>
            <person name="Stevens L."/>
            <person name="Kumar S."/>
            <person name="Blaxter L. M."/>
        </authorList>
    </citation>
    <scope>NUCLEOTIDE SEQUENCE [LARGE SCALE GENOMIC DNA]</scope>
</reference>
<evidence type="ECO:0000313" key="10">
    <source>
        <dbReference type="Proteomes" id="UP000494206"/>
    </source>
</evidence>
<dbReference type="InterPro" id="IPR013087">
    <property type="entry name" value="Znf_C2H2_type"/>
</dbReference>
<keyword evidence="1" id="KW-0479">Metal-binding</keyword>
<evidence type="ECO:0000313" key="9">
    <source>
        <dbReference type="EMBL" id="CAB3401986.1"/>
    </source>
</evidence>
<protein>
    <submittedName>
        <fullName evidence="9">Uncharacterized protein</fullName>
    </submittedName>
</protein>
<evidence type="ECO:0000256" key="6">
    <source>
        <dbReference type="SAM" id="MobiDB-lite"/>
    </source>
</evidence>
<dbReference type="Pfam" id="PF02301">
    <property type="entry name" value="HORMA"/>
    <property type="match status" value="1"/>
</dbReference>
<feature type="compositionally biased region" description="Basic residues" evidence="6">
    <location>
        <begin position="362"/>
        <end position="386"/>
    </location>
</feature>
<evidence type="ECO:0000256" key="5">
    <source>
        <dbReference type="PROSITE-ProRule" id="PRU00042"/>
    </source>
</evidence>
<dbReference type="GO" id="GO:0005634">
    <property type="term" value="C:nucleus"/>
    <property type="evidence" value="ECO:0007669"/>
    <property type="project" value="TreeGrafter"/>
</dbReference>
<sequence length="911" mass="104679">MSHDSTLQDEQLSSEIPNQLFDPDQYREIEKQSRKSLELLINCVYLSTCTILRYRKILPDECFVDFDVCGDLKGCRMNEDEKRGSAIARKFASAAYGISKRILIKFALVIEEDTGSPIEAFLWRFVYKKKSRHVYTGLDVKGSKEKYTLKFESMENSVETFCEFFVKLTNVLSSLDPLPSYALPSFRLAFTGTDDEMPHGYFETDKFVDLKQIHLGTVRFPREEMKISFASKYYKENSPFHPDTIAEELERLNSYNQDVGAMPENYEIFEKIRDSRSPGAIEETTLQIEEPDEPENGPLDDGQQYSTICQPPQSTDEQAFESAVTVMHSESQQTELISEDVQSPISEQEEIIATAMASRQLKTAKKQPAKKKKQNPTKTQKTRRRQAKTDDVPIEDVTASGLEQMSFEPLKKRFARVSSLTTITPPSSPVREEDTEIAKKKRFARVCSVTRISPEVHPNFQSFLDELDYAPEPKPAPAPIEEEEVLYNEDGVRRVIIDYDSDEDTEVRYPYEKPDDYQEYWEKINEKIKNDAFANTKEIDAKLETIKEDFENTKRKLKQIDLLERNFKTFTKGSVYTCVICSKAFANPEELQAHSDKIHDIFNKKFKCPKCGSLYKLKKNLDIHLRKHNERTEHNCNECHSVFRNHVELYSHMAKSHMVTNDNMIKCKYCQKDYLKSALSKHQSYCKNKERILAKKREKLSESRSVPPSPAMSTVSYKSFKSTGNGGSTPVSPVVSYLDKSCAVCGENFASRQSMLRHVGRKHPDRKDDPNVIGVKYLSVESPTHQYACEECGKRVTTRAALTLHKERIHLKNRAFKMDTNFKFSNLVGSVYRQGQVTFTPDGNSVISPVGNKLSVFDLKNNHSRTLNLETYFNIYSINISPNGTHMAVADENLARTHFKQLFEFFTEIHT</sequence>
<dbReference type="InterPro" id="IPR003511">
    <property type="entry name" value="HORMA_dom"/>
</dbReference>
<name>A0A8S1EQY9_9PELO</name>
<keyword evidence="4" id="KW-0862">Zinc</keyword>
<dbReference type="InterPro" id="IPR036570">
    <property type="entry name" value="HORMA_dom_sf"/>
</dbReference>
<dbReference type="SUPFAM" id="SSF57667">
    <property type="entry name" value="beta-beta-alpha zinc fingers"/>
    <property type="match status" value="1"/>
</dbReference>
<dbReference type="PANTHER" id="PTHR24379">
    <property type="entry name" value="KRAB AND ZINC FINGER DOMAIN-CONTAINING"/>
    <property type="match status" value="1"/>
</dbReference>
<feature type="domain" description="C2H2-type" evidence="7">
    <location>
        <begin position="576"/>
        <end position="599"/>
    </location>
</feature>
<dbReference type="Gene3D" id="3.30.160.60">
    <property type="entry name" value="Classic Zinc Finger"/>
    <property type="match status" value="2"/>
</dbReference>
<keyword evidence="2" id="KW-0677">Repeat</keyword>
<evidence type="ECO:0000256" key="1">
    <source>
        <dbReference type="ARBA" id="ARBA00022723"/>
    </source>
</evidence>
<feature type="domain" description="C2H2-type" evidence="7">
    <location>
        <begin position="787"/>
        <end position="815"/>
    </location>
</feature>
<feature type="domain" description="C2H2-type" evidence="7">
    <location>
        <begin position="606"/>
        <end position="633"/>
    </location>
</feature>
<dbReference type="EMBL" id="CADEPM010000003">
    <property type="protein sequence ID" value="CAB3401986.1"/>
    <property type="molecule type" value="Genomic_DNA"/>
</dbReference>
<keyword evidence="3 5" id="KW-0863">Zinc-finger</keyword>
<dbReference type="GO" id="GO:0000981">
    <property type="term" value="F:DNA-binding transcription factor activity, RNA polymerase II-specific"/>
    <property type="evidence" value="ECO:0007669"/>
    <property type="project" value="TreeGrafter"/>
</dbReference>
<evidence type="ECO:0000259" key="8">
    <source>
        <dbReference type="PROSITE" id="PS50815"/>
    </source>
</evidence>
<evidence type="ECO:0000256" key="2">
    <source>
        <dbReference type="ARBA" id="ARBA00022737"/>
    </source>
</evidence>
<dbReference type="OrthoDB" id="5800876at2759"/>
<dbReference type="SUPFAM" id="SSF56019">
    <property type="entry name" value="The spindle assembly checkpoint protein mad2"/>
    <property type="match status" value="1"/>
</dbReference>
<dbReference type="SMART" id="SM00355">
    <property type="entry name" value="ZnF_C2H2"/>
    <property type="match status" value="5"/>
</dbReference>
<feature type="domain" description="C2H2-type" evidence="7">
    <location>
        <begin position="740"/>
        <end position="768"/>
    </location>
</feature>
<dbReference type="PROSITE" id="PS50157">
    <property type="entry name" value="ZINC_FINGER_C2H2_2"/>
    <property type="match status" value="5"/>
</dbReference>
<dbReference type="PROSITE" id="PS00028">
    <property type="entry name" value="ZINC_FINGER_C2H2_1"/>
    <property type="match status" value="5"/>
</dbReference>
<feature type="region of interest" description="Disordered" evidence="6">
    <location>
        <begin position="359"/>
        <end position="391"/>
    </location>
</feature>
<keyword evidence="10" id="KW-1185">Reference proteome</keyword>
<dbReference type="GO" id="GO:0000977">
    <property type="term" value="F:RNA polymerase II transcription regulatory region sequence-specific DNA binding"/>
    <property type="evidence" value="ECO:0007669"/>
    <property type="project" value="TreeGrafter"/>
</dbReference>
<evidence type="ECO:0000259" key="7">
    <source>
        <dbReference type="PROSITE" id="PS50157"/>
    </source>
</evidence>
<dbReference type="GO" id="GO:0008270">
    <property type="term" value="F:zinc ion binding"/>
    <property type="evidence" value="ECO:0007669"/>
    <property type="project" value="UniProtKB-KW"/>
</dbReference>
<proteinExistence type="predicted"/>
<evidence type="ECO:0000256" key="4">
    <source>
        <dbReference type="ARBA" id="ARBA00022833"/>
    </source>
</evidence>
<organism evidence="9 10">
    <name type="scientific">Caenorhabditis bovis</name>
    <dbReference type="NCBI Taxonomy" id="2654633"/>
    <lineage>
        <taxon>Eukaryota</taxon>
        <taxon>Metazoa</taxon>
        <taxon>Ecdysozoa</taxon>
        <taxon>Nematoda</taxon>
        <taxon>Chromadorea</taxon>
        <taxon>Rhabditida</taxon>
        <taxon>Rhabditina</taxon>
        <taxon>Rhabditomorpha</taxon>
        <taxon>Rhabditoidea</taxon>
        <taxon>Rhabditidae</taxon>
        <taxon>Peloderinae</taxon>
        <taxon>Caenorhabditis</taxon>
    </lineage>
</organism>
<dbReference type="SUPFAM" id="SSF82171">
    <property type="entry name" value="DPP6 N-terminal domain-like"/>
    <property type="match status" value="1"/>
</dbReference>
<feature type="domain" description="C2H2-type" evidence="7">
    <location>
        <begin position="634"/>
        <end position="662"/>
    </location>
</feature>
<dbReference type="Proteomes" id="UP000494206">
    <property type="component" value="Unassembled WGS sequence"/>
</dbReference>
<evidence type="ECO:0000256" key="3">
    <source>
        <dbReference type="ARBA" id="ARBA00022771"/>
    </source>
</evidence>
<dbReference type="PANTHER" id="PTHR24379:SF127">
    <property type="entry name" value="BLOODY FINGERS-RELATED"/>
    <property type="match status" value="1"/>
</dbReference>
<dbReference type="InterPro" id="IPR036236">
    <property type="entry name" value="Znf_C2H2_sf"/>
</dbReference>
<dbReference type="Pfam" id="PF00096">
    <property type="entry name" value="zf-C2H2"/>
    <property type="match status" value="2"/>
</dbReference>
<accession>A0A8S1EQY9</accession>
<comment type="caution">
    <text evidence="9">The sequence shown here is derived from an EMBL/GenBank/DDBJ whole genome shotgun (WGS) entry which is preliminary data.</text>
</comment>
<dbReference type="Gene3D" id="3.30.900.10">
    <property type="entry name" value="HORMA domain"/>
    <property type="match status" value="1"/>
</dbReference>
<gene>
    <name evidence="9" type="ORF">CBOVIS_LOCUS4665</name>
</gene>